<accession>A0A0H2ME61</accession>
<dbReference type="OrthoDB" id="9791972at2"/>
<dbReference type="STRING" id="1489064.WH96_20485"/>
<dbReference type="AlphaFoldDB" id="A0A0H2ME61"/>
<dbReference type="GO" id="GO:0006412">
    <property type="term" value="P:translation"/>
    <property type="evidence" value="ECO:0007669"/>
    <property type="project" value="UniProtKB-UniRule"/>
</dbReference>
<dbReference type="GO" id="GO:1990904">
    <property type="term" value="C:ribonucleoprotein complex"/>
    <property type="evidence" value="ECO:0007669"/>
    <property type="project" value="UniProtKB-KW"/>
</dbReference>
<keyword evidence="6" id="KW-0694">RNA-binding</keyword>
<dbReference type="InterPro" id="IPR022973">
    <property type="entry name" value="Ribosomal_uL10_bac"/>
</dbReference>
<dbReference type="EMBL" id="LAQL01000027">
    <property type="protein sequence ID" value="KLN58912.1"/>
    <property type="molecule type" value="Genomic_DNA"/>
</dbReference>
<dbReference type="NCBIfam" id="NF000955">
    <property type="entry name" value="PRK00099.1-1"/>
    <property type="match status" value="1"/>
</dbReference>
<protein>
    <recommendedName>
        <fullName evidence="5 6">Large ribosomal subunit protein uL10</fullName>
    </recommendedName>
</protein>
<comment type="function">
    <text evidence="1 6">Forms part of the ribosomal stalk, playing a central role in the interaction of the ribosome with GTP-bound translation factors.</text>
</comment>
<dbReference type="Gene3D" id="3.30.70.1730">
    <property type="match status" value="1"/>
</dbReference>
<dbReference type="InterPro" id="IPR043141">
    <property type="entry name" value="Ribosomal_uL10-like_sf"/>
</dbReference>
<evidence type="ECO:0000313" key="7">
    <source>
        <dbReference type="EMBL" id="KLN58912.1"/>
    </source>
</evidence>
<dbReference type="Proteomes" id="UP000035444">
    <property type="component" value="Unassembled WGS sequence"/>
</dbReference>
<comment type="subunit">
    <text evidence="6">Part of the ribosomal stalk of the 50S ribosomal subunit. The N-terminus interacts with L11 and the large rRNA to form the base of the stalk. The C-terminus forms an elongated spine to which L12 dimers bind in a sequential fashion forming a multimeric L10(L12)X complex.</text>
</comment>
<evidence type="ECO:0000256" key="2">
    <source>
        <dbReference type="ARBA" id="ARBA00008889"/>
    </source>
</evidence>
<dbReference type="PANTHER" id="PTHR11560">
    <property type="entry name" value="39S RIBOSOMAL PROTEIN L10, MITOCHONDRIAL"/>
    <property type="match status" value="1"/>
</dbReference>
<evidence type="ECO:0000256" key="4">
    <source>
        <dbReference type="ARBA" id="ARBA00023274"/>
    </source>
</evidence>
<dbReference type="PATRIC" id="fig|1489064.4.peg.1924"/>
<dbReference type="CDD" id="cd05797">
    <property type="entry name" value="Ribosomal_L10"/>
    <property type="match status" value="1"/>
</dbReference>
<keyword evidence="8" id="KW-1185">Reference proteome</keyword>
<evidence type="ECO:0000256" key="3">
    <source>
        <dbReference type="ARBA" id="ARBA00022980"/>
    </source>
</evidence>
<keyword evidence="3 6" id="KW-0689">Ribosomal protein</keyword>
<sequence length="172" mass="17848">MDRTQKEQLVAFLKEVFDDSGLVVVTQQSGLTVSEVSELRSDARDNGASYKVAKNRLAKIALDGTKFEALKPLFTGPTAVTTSVDPIAAAKVCVEFAKKNEKLTVVGGAMGDTILDANGVKALASLPSLDELRGKLVGLLQAPATKVAGVTQAPAGQLARVFGAYGSQGEAA</sequence>
<reference evidence="7 8" key="1">
    <citation type="submission" date="2015-03" db="EMBL/GenBank/DDBJ databases">
        <title>Genome Sequence of Kiloniella spongiae MEBiC09566, isolated from a marine sponge.</title>
        <authorList>
            <person name="Shao Z."/>
            <person name="Wang L."/>
            <person name="Li X."/>
        </authorList>
    </citation>
    <scope>NUCLEOTIDE SEQUENCE [LARGE SCALE GENOMIC DNA]</scope>
    <source>
        <strain evidence="7 8">MEBiC09566</strain>
    </source>
</reference>
<dbReference type="InterPro" id="IPR047865">
    <property type="entry name" value="Ribosomal_uL10_bac_type"/>
</dbReference>
<dbReference type="SUPFAM" id="SSF160369">
    <property type="entry name" value="Ribosomal protein L10-like"/>
    <property type="match status" value="1"/>
</dbReference>
<gene>
    <name evidence="6" type="primary">rplJ</name>
    <name evidence="7" type="ORF">WH96_20485</name>
</gene>
<dbReference type="Gene3D" id="6.10.250.290">
    <property type="match status" value="1"/>
</dbReference>
<dbReference type="GO" id="GO:0005840">
    <property type="term" value="C:ribosome"/>
    <property type="evidence" value="ECO:0007669"/>
    <property type="project" value="UniProtKB-KW"/>
</dbReference>
<name>A0A0H2ME61_9PROT</name>
<organism evidence="7 8">
    <name type="scientific">Kiloniella spongiae</name>
    <dbReference type="NCBI Taxonomy" id="1489064"/>
    <lineage>
        <taxon>Bacteria</taxon>
        <taxon>Pseudomonadati</taxon>
        <taxon>Pseudomonadota</taxon>
        <taxon>Alphaproteobacteria</taxon>
        <taxon>Rhodospirillales</taxon>
        <taxon>Kiloniellaceae</taxon>
        <taxon>Kiloniella</taxon>
    </lineage>
</organism>
<evidence type="ECO:0000256" key="5">
    <source>
        <dbReference type="ARBA" id="ARBA00035202"/>
    </source>
</evidence>
<dbReference type="GO" id="GO:0070180">
    <property type="term" value="F:large ribosomal subunit rRNA binding"/>
    <property type="evidence" value="ECO:0007669"/>
    <property type="project" value="UniProtKB-UniRule"/>
</dbReference>
<evidence type="ECO:0000256" key="6">
    <source>
        <dbReference type="HAMAP-Rule" id="MF_00362"/>
    </source>
</evidence>
<dbReference type="HAMAP" id="MF_00362">
    <property type="entry name" value="Ribosomal_uL10"/>
    <property type="match status" value="1"/>
</dbReference>
<evidence type="ECO:0000256" key="1">
    <source>
        <dbReference type="ARBA" id="ARBA00002633"/>
    </source>
</evidence>
<comment type="caution">
    <text evidence="7">The sequence shown here is derived from an EMBL/GenBank/DDBJ whole genome shotgun (WGS) entry which is preliminary data.</text>
</comment>
<keyword evidence="4 6" id="KW-0687">Ribonucleoprotein</keyword>
<dbReference type="Pfam" id="PF00466">
    <property type="entry name" value="Ribosomal_L10"/>
    <property type="match status" value="1"/>
</dbReference>
<dbReference type="RefSeq" id="WP_047766123.1">
    <property type="nucleotide sequence ID" value="NZ_LAQL01000027.1"/>
</dbReference>
<keyword evidence="6" id="KW-0699">rRNA-binding</keyword>
<evidence type="ECO:0000313" key="8">
    <source>
        <dbReference type="Proteomes" id="UP000035444"/>
    </source>
</evidence>
<comment type="similarity">
    <text evidence="2 6">Belongs to the universal ribosomal protein uL10 family.</text>
</comment>
<proteinExistence type="inferred from homology"/>
<dbReference type="InterPro" id="IPR001790">
    <property type="entry name" value="Ribosomal_uL10"/>
</dbReference>